<evidence type="ECO:0000259" key="3">
    <source>
        <dbReference type="PROSITE" id="PS51471"/>
    </source>
</evidence>
<dbReference type="GO" id="GO:0044283">
    <property type="term" value="P:small molecule biosynthetic process"/>
    <property type="evidence" value="ECO:0007669"/>
    <property type="project" value="UniProtKB-ARBA"/>
</dbReference>
<proteinExistence type="inferred from homology"/>
<dbReference type="PROSITE" id="PS51471">
    <property type="entry name" value="FE2OG_OXY"/>
    <property type="match status" value="1"/>
</dbReference>
<name>A0A6A5XLI4_9PLEO</name>
<dbReference type="EMBL" id="ML978071">
    <property type="protein sequence ID" value="KAF2014012.1"/>
    <property type="molecule type" value="Genomic_DNA"/>
</dbReference>
<accession>A0A6A5XLI4</accession>
<keyword evidence="5" id="KW-1185">Reference proteome</keyword>
<keyword evidence="2" id="KW-0479">Metal-binding</keyword>
<dbReference type="Pfam" id="PF14226">
    <property type="entry name" value="DIOX_N"/>
    <property type="match status" value="1"/>
</dbReference>
<sequence length="352" mass="38862">MVQGTSTWDSLDMSLYWGTPEEKAQFCASLLETLKTKGVAKVKNHGIPDEQIRELFDVTRKFFELPYDEKMVAKHPPTSNPNRGYSFIGQENVAAISKYGKAEVKTHDIKETFDMGASTDLLEANRWPTPSTLPAFRPFMETFYTSAFALENHLLSALALALDISPSDLHTMHSAAENEFRILHYPTVPASTLADPTATRIAEHTDFGTLTLLFQDSTGGLQVEDQQHPGNFHDVPPSVSSDLIINIGDSLQRLTNDTFRAACHRVTFPAAVVDDNGVEVIPGRYSAAYFAKPNRAASLRPIGRFVSEERPCRYGDETAWEWNMKRIKALFPAEAPAAAAVTATVAPTAVKV</sequence>
<dbReference type="InterPro" id="IPR005123">
    <property type="entry name" value="Oxoglu/Fe-dep_dioxygenase_dom"/>
</dbReference>
<keyword evidence="2" id="KW-0560">Oxidoreductase</keyword>
<dbReference type="InterPro" id="IPR044861">
    <property type="entry name" value="IPNS-like_FE2OG_OXY"/>
</dbReference>
<evidence type="ECO:0000256" key="2">
    <source>
        <dbReference type="RuleBase" id="RU003682"/>
    </source>
</evidence>
<dbReference type="GO" id="GO:0016491">
    <property type="term" value="F:oxidoreductase activity"/>
    <property type="evidence" value="ECO:0007669"/>
    <property type="project" value="UniProtKB-KW"/>
</dbReference>
<evidence type="ECO:0000256" key="1">
    <source>
        <dbReference type="ARBA" id="ARBA00008056"/>
    </source>
</evidence>
<organism evidence="4 5">
    <name type="scientific">Aaosphaeria arxii CBS 175.79</name>
    <dbReference type="NCBI Taxonomy" id="1450172"/>
    <lineage>
        <taxon>Eukaryota</taxon>
        <taxon>Fungi</taxon>
        <taxon>Dikarya</taxon>
        <taxon>Ascomycota</taxon>
        <taxon>Pezizomycotina</taxon>
        <taxon>Dothideomycetes</taxon>
        <taxon>Pleosporomycetidae</taxon>
        <taxon>Pleosporales</taxon>
        <taxon>Pleosporales incertae sedis</taxon>
        <taxon>Aaosphaeria</taxon>
    </lineage>
</organism>
<dbReference type="Pfam" id="PF03171">
    <property type="entry name" value="2OG-FeII_Oxy"/>
    <property type="match status" value="1"/>
</dbReference>
<dbReference type="OrthoDB" id="288590at2759"/>
<dbReference type="RefSeq" id="XP_033382351.1">
    <property type="nucleotide sequence ID" value="XM_033533304.1"/>
</dbReference>
<dbReference type="InterPro" id="IPR027443">
    <property type="entry name" value="IPNS-like_sf"/>
</dbReference>
<dbReference type="Proteomes" id="UP000799778">
    <property type="component" value="Unassembled WGS sequence"/>
</dbReference>
<dbReference type="InterPro" id="IPR026992">
    <property type="entry name" value="DIOX_N"/>
</dbReference>
<feature type="domain" description="Fe2OG dioxygenase" evidence="3">
    <location>
        <begin position="168"/>
        <end position="293"/>
    </location>
</feature>
<dbReference type="AlphaFoldDB" id="A0A6A5XLI4"/>
<dbReference type="SUPFAM" id="SSF51197">
    <property type="entry name" value="Clavaminate synthase-like"/>
    <property type="match status" value="1"/>
</dbReference>
<gene>
    <name evidence="4" type="ORF">BU24DRAFT_483891</name>
</gene>
<reference evidence="4" key="1">
    <citation type="journal article" date="2020" name="Stud. Mycol.">
        <title>101 Dothideomycetes genomes: a test case for predicting lifestyles and emergence of pathogens.</title>
        <authorList>
            <person name="Haridas S."/>
            <person name="Albert R."/>
            <person name="Binder M."/>
            <person name="Bloem J."/>
            <person name="Labutti K."/>
            <person name="Salamov A."/>
            <person name="Andreopoulos B."/>
            <person name="Baker S."/>
            <person name="Barry K."/>
            <person name="Bills G."/>
            <person name="Bluhm B."/>
            <person name="Cannon C."/>
            <person name="Castanera R."/>
            <person name="Culley D."/>
            <person name="Daum C."/>
            <person name="Ezra D."/>
            <person name="Gonzalez J."/>
            <person name="Henrissat B."/>
            <person name="Kuo A."/>
            <person name="Liang C."/>
            <person name="Lipzen A."/>
            <person name="Lutzoni F."/>
            <person name="Magnuson J."/>
            <person name="Mondo S."/>
            <person name="Nolan M."/>
            <person name="Ohm R."/>
            <person name="Pangilinan J."/>
            <person name="Park H.-J."/>
            <person name="Ramirez L."/>
            <person name="Alfaro M."/>
            <person name="Sun H."/>
            <person name="Tritt A."/>
            <person name="Yoshinaga Y."/>
            <person name="Zwiers L.-H."/>
            <person name="Turgeon B."/>
            <person name="Goodwin S."/>
            <person name="Spatafora J."/>
            <person name="Crous P."/>
            <person name="Grigoriev I."/>
        </authorList>
    </citation>
    <scope>NUCLEOTIDE SEQUENCE</scope>
    <source>
        <strain evidence="4">CBS 175.79</strain>
    </source>
</reference>
<protein>
    <submittedName>
        <fullName evidence="4">Clavaminate synthase-like protein</fullName>
    </submittedName>
</protein>
<dbReference type="PANTHER" id="PTHR47990">
    <property type="entry name" value="2-OXOGLUTARATE (2OG) AND FE(II)-DEPENDENT OXYGENASE SUPERFAMILY PROTEIN-RELATED"/>
    <property type="match status" value="1"/>
</dbReference>
<dbReference type="Gene3D" id="2.60.120.330">
    <property type="entry name" value="B-lactam Antibiotic, Isopenicillin N Synthase, Chain"/>
    <property type="match status" value="1"/>
</dbReference>
<dbReference type="GeneID" id="54290701"/>
<dbReference type="InterPro" id="IPR050231">
    <property type="entry name" value="Iron_ascorbate_oxido_reductase"/>
</dbReference>
<keyword evidence="2" id="KW-0408">Iron</keyword>
<evidence type="ECO:0000313" key="4">
    <source>
        <dbReference type="EMBL" id="KAF2014012.1"/>
    </source>
</evidence>
<comment type="similarity">
    <text evidence="1 2">Belongs to the iron/ascorbate-dependent oxidoreductase family.</text>
</comment>
<evidence type="ECO:0000313" key="5">
    <source>
        <dbReference type="Proteomes" id="UP000799778"/>
    </source>
</evidence>
<dbReference type="GO" id="GO:0046872">
    <property type="term" value="F:metal ion binding"/>
    <property type="evidence" value="ECO:0007669"/>
    <property type="project" value="UniProtKB-KW"/>
</dbReference>